<feature type="transmembrane region" description="Helical" evidence="1">
    <location>
        <begin position="20"/>
        <end position="41"/>
    </location>
</feature>
<gene>
    <name evidence="2" type="ORF">SAMN05877831_10955</name>
</gene>
<keyword evidence="1" id="KW-0812">Transmembrane</keyword>
<keyword evidence="3" id="KW-1185">Reference proteome</keyword>
<accession>A0A285STB5</accession>
<feature type="transmembrane region" description="Helical" evidence="1">
    <location>
        <begin position="76"/>
        <end position="100"/>
    </location>
</feature>
<keyword evidence="1" id="KW-1133">Transmembrane helix</keyword>
<proteinExistence type="predicted"/>
<keyword evidence="1" id="KW-0472">Membrane</keyword>
<evidence type="ECO:0008006" key="4">
    <source>
        <dbReference type="Google" id="ProtNLM"/>
    </source>
</evidence>
<protein>
    <recommendedName>
        <fullName evidence="4">Component of SufBCD complex</fullName>
    </recommendedName>
</protein>
<feature type="transmembrane region" description="Helical" evidence="1">
    <location>
        <begin position="149"/>
        <end position="168"/>
    </location>
</feature>
<dbReference type="AlphaFoldDB" id="A0A285STB5"/>
<sequence length="177" mass="19412">MSILQLIFDLIDMRSFSNLWYWIALAVTWSTASHWVLGVPFDMVQQARRRGGQAAEDMMTLTGVNVRRLVMIGREAGAMVALGAAFVLSSLVVLGFGYGIEFAQAVALLALPLAVVAGLSLRMAARIAPVLARDPSPEEVARLLMRHRLRVQVVGIVAITITALWGMFQNLRISILH</sequence>
<feature type="transmembrane region" description="Helical" evidence="1">
    <location>
        <begin position="106"/>
        <end position="128"/>
    </location>
</feature>
<organism evidence="2 3">
    <name type="scientific">Rhodobacter maris</name>
    <dbReference type="NCBI Taxonomy" id="446682"/>
    <lineage>
        <taxon>Bacteria</taxon>
        <taxon>Pseudomonadati</taxon>
        <taxon>Pseudomonadota</taxon>
        <taxon>Alphaproteobacteria</taxon>
        <taxon>Rhodobacterales</taxon>
        <taxon>Rhodobacter group</taxon>
        <taxon>Rhodobacter</taxon>
    </lineage>
</organism>
<reference evidence="3" key="1">
    <citation type="submission" date="2017-08" db="EMBL/GenBank/DDBJ databases">
        <authorList>
            <person name="Varghese N."/>
            <person name="Submissions S."/>
        </authorList>
    </citation>
    <scope>NUCLEOTIDE SEQUENCE [LARGE SCALE GENOMIC DNA]</scope>
    <source>
        <strain evidence="3">JA276</strain>
    </source>
</reference>
<dbReference type="Proteomes" id="UP000219111">
    <property type="component" value="Unassembled WGS sequence"/>
</dbReference>
<dbReference type="EMBL" id="OBMT01000009">
    <property type="protein sequence ID" value="SOC11790.1"/>
    <property type="molecule type" value="Genomic_DNA"/>
</dbReference>
<evidence type="ECO:0000313" key="3">
    <source>
        <dbReference type="Proteomes" id="UP000219111"/>
    </source>
</evidence>
<name>A0A285STB5_9RHOB</name>
<evidence type="ECO:0000256" key="1">
    <source>
        <dbReference type="SAM" id="Phobius"/>
    </source>
</evidence>
<evidence type="ECO:0000313" key="2">
    <source>
        <dbReference type="EMBL" id="SOC11790.1"/>
    </source>
</evidence>